<dbReference type="EMBL" id="JAKMUZ010000017">
    <property type="protein sequence ID" value="MCZ9296693.1"/>
    <property type="molecule type" value="Genomic_DNA"/>
</dbReference>
<accession>A0A9X3M0X1</accession>
<dbReference type="InterPro" id="IPR051206">
    <property type="entry name" value="NAMLAA_amidase_2"/>
</dbReference>
<proteinExistence type="predicted"/>
<dbReference type="RefSeq" id="WP_269966478.1">
    <property type="nucleotide sequence ID" value="NZ_JAKMUZ010000017.1"/>
</dbReference>
<evidence type="ECO:0000256" key="1">
    <source>
        <dbReference type="ARBA" id="ARBA00001561"/>
    </source>
</evidence>
<dbReference type="PANTHER" id="PTHR30417">
    <property type="entry name" value="N-ACETYLMURAMOYL-L-ALANINE AMIDASE AMID"/>
    <property type="match status" value="1"/>
</dbReference>
<dbReference type="InterPro" id="IPR036505">
    <property type="entry name" value="Amidase/PGRP_sf"/>
</dbReference>
<keyword evidence="4" id="KW-0961">Cell wall biogenesis/degradation</keyword>
<dbReference type="Gene3D" id="3.40.80.10">
    <property type="entry name" value="Peptidoglycan recognition protein-like"/>
    <property type="match status" value="1"/>
</dbReference>
<organism evidence="6 7">
    <name type="scientific">Corynebacterium yonathiae</name>
    <dbReference type="NCBI Taxonomy" id="2913504"/>
    <lineage>
        <taxon>Bacteria</taxon>
        <taxon>Bacillati</taxon>
        <taxon>Actinomycetota</taxon>
        <taxon>Actinomycetes</taxon>
        <taxon>Mycobacteriales</taxon>
        <taxon>Corynebacteriaceae</taxon>
        <taxon>Corynebacterium</taxon>
    </lineage>
</organism>
<evidence type="ECO:0000313" key="6">
    <source>
        <dbReference type="EMBL" id="MCZ9296693.1"/>
    </source>
</evidence>
<dbReference type="SMART" id="SM00644">
    <property type="entry name" value="Ami_2"/>
    <property type="match status" value="1"/>
</dbReference>
<dbReference type="AlphaFoldDB" id="A0A9X3M0X1"/>
<comment type="catalytic activity">
    <reaction evidence="1">
        <text>Hydrolyzes the link between N-acetylmuramoyl residues and L-amino acid residues in certain cell-wall glycopeptides.</text>
        <dbReference type="EC" id="3.5.1.28"/>
    </reaction>
</comment>
<protein>
    <recommendedName>
        <fullName evidence="2">N-acetylmuramoyl-L-alanine amidase</fullName>
        <ecNumber evidence="2">3.5.1.28</ecNumber>
    </recommendedName>
</protein>
<feature type="domain" description="N-acetylmuramoyl-L-alanine amidase" evidence="5">
    <location>
        <begin position="17"/>
        <end position="149"/>
    </location>
</feature>
<dbReference type="PANTHER" id="PTHR30417:SF1">
    <property type="entry name" value="N-ACETYLMURAMOYL-L-ALANINE AMIDASE AMID"/>
    <property type="match status" value="1"/>
</dbReference>
<keyword evidence="3" id="KW-0378">Hydrolase</keyword>
<evidence type="ECO:0000256" key="4">
    <source>
        <dbReference type="ARBA" id="ARBA00023316"/>
    </source>
</evidence>
<gene>
    <name evidence="6" type="ORF">L8V22_09025</name>
</gene>
<comment type="caution">
    <text evidence="6">The sequence shown here is derived from an EMBL/GenBank/DDBJ whole genome shotgun (WGS) entry which is preliminary data.</text>
</comment>
<evidence type="ECO:0000256" key="3">
    <source>
        <dbReference type="ARBA" id="ARBA00022801"/>
    </source>
</evidence>
<dbReference type="SUPFAM" id="SSF55846">
    <property type="entry name" value="N-acetylmuramoyl-L-alanine amidase-like"/>
    <property type="match status" value="1"/>
</dbReference>
<name>A0A9X3M0X1_9CORY</name>
<dbReference type="GO" id="GO:0071555">
    <property type="term" value="P:cell wall organization"/>
    <property type="evidence" value="ECO:0007669"/>
    <property type="project" value="UniProtKB-KW"/>
</dbReference>
<dbReference type="InterPro" id="IPR002502">
    <property type="entry name" value="Amidase_domain"/>
</dbReference>
<dbReference type="CDD" id="cd06583">
    <property type="entry name" value="PGRP"/>
    <property type="match status" value="1"/>
</dbReference>
<dbReference type="GO" id="GO:0009253">
    <property type="term" value="P:peptidoglycan catabolic process"/>
    <property type="evidence" value="ECO:0007669"/>
    <property type="project" value="InterPro"/>
</dbReference>
<dbReference type="GO" id="GO:0009254">
    <property type="term" value="P:peptidoglycan turnover"/>
    <property type="evidence" value="ECO:0007669"/>
    <property type="project" value="TreeGrafter"/>
</dbReference>
<evidence type="ECO:0000259" key="5">
    <source>
        <dbReference type="SMART" id="SM00644"/>
    </source>
</evidence>
<evidence type="ECO:0000313" key="7">
    <source>
        <dbReference type="Proteomes" id="UP001146439"/>
    </source>
</evidence>
<reference evidence="6" key="1">
    <citation type="submission" date="2022-02" db="EMBL/GenBank/DDBJ databases">
        <title>Corynebacterium sp. from urogenital microbiome.</title>
        <authorList>
            <person name="Cappelli E.A."/>
            <person name="Ribeiro T.G."/>
            <person name="Peixe L."/>
        </authorList>
    </citation>
    <scope>NUCLEOTIDE SEQUENCE</scope>
    <source>
        <strain evidence="6">C21Ua_68</strain>
    </source>
</reference>
<dbReference type="Proteomes" id="UP001146439">
    <property type="component" value="Unassembled WGS sequence"/>
</dbReference>
<sequence>MDWLNVEPDKYNLLRRHYTPGRGGASIEFVTLHHMAMIGDVDDCVRVWQDRPASAHYAISPTGMIGQAVNDVDTAWSNANLYSNQRSISIEHSNSAGPDQDWPISEATREAGAHLVAALCRYYKLGRPVSGKNVRFHSIESGGSTACPYHLRPGHKYHDQYIRRAQYWYDQMTSGKPAAAKPVKKESKGITMNAVDQVNAHTRAFITGYLSPQIDALQEVWRQLRGPSGNGWPQLGQDSQGRNLTLVDAVASIRQQLVQIQADLDELKRRKK</sequence>
<dbReference type="GO" id="GO:0008745">
    <property type="term" value="F:N-acetylmuramoyl-L-alanine amidase activity"/>
    <property type="evidence" value="ECO:0007669"/>
    <property type="project" value="UniProtKB-EC"/>
</dbReference>
<evidence type="ECO:0000256" key="2">
    <source>
        <dbReference type="ARBA" id="ARBA00011901"/>
    </source>
</evidence>
<dbReference type="EC" id="3.5.1.28" evidence="2"/>
<dbReference type="Pfam" id="PF01510">
    <property type="entry name" value="Amidase_2"/>
    <property type="match status" value="1"/>
</dbReference>